<evidence type="ECO:0000313" key="2">
    <source>
        <dbReference type="EMBL" id="CUP44861.1"/>
    </source>
</evidence>
<gene>
    <name evidence="2" type="ORF">ERS852491_05165</name>
</gene>
<dbReference type="Pfam" id="PF04754">
    <property type="entry name" value="Transposase_31"/>
    <property type="match status" value="1"/>
</dbReference>
<dbReference type="STRING" id="39482.ERS852491_05165"/>
<dbReference type="Proteomes" id="UP000095544">
    <property type="component" value="Unassembled WGS sequence"/>
</dbReference>
<proteinExistence type="predicted"/>
<reference evidence="2 3" key="1">
    <citation type="submission" date="2015-09" db="EMBL/GenBank/DDBJ databases">
        <authorList>
            <consortium name="Pathogen Informatics"/>
        </authorList>
    </citation>
    <scope>NUCLEOTIDE SEQUENCE [LARGE SCALE GENOMIC DNA]</scope>
    <source>
        <strain evidence="2 3">2789STDY5834876</strain>
    </source>
</reference>
<evidence type="ECO:0000313" key="3">
    <source>
        <dbReference type="Proteomes" id="UP000095544"/>
    </source>
</evidence>
<dbReference type="OrthoDB" id="2066427at2"/>
<sequence>MGKSNVYMKRWLSDKRRLADLLNGSLYQGEQVFTAENMAVEDGEQGLVLKKADGKEITVQRYRDIMMRMDDGTRIVVLACENQGEIHYAMPVREMLYDALSYADQINELRKSHREKKDMKVPAEFLSGMKRTDFLSPVLNIVFYYGEEEWDGSTDLHGLLGLDRKEYKLLTKYVPNYRINLIDPKKLENLECFQTDLQMIFGMLKCRKNKEELKRYVQNNRAYFVQVDQDSYNAVCAMLGSTQHLKTVKTEEGGNVNMCKALEDLYQDGVEEGIEKGLEEGLEKGIKYNVPIDVDTLRRRVP</sequence>
<feature type="domain" description="Transposase (putative) YhgA-like" evidence="1">
    <location>
        <begin position="131"/>
        <end position="219"/>
    </location>
</feature>
<evidence type="ECO:0000259" key="1">
    <source>
        <dbReference type="Pfam" id="PF04754"/>
    </source>
</evidence>
<dbReference type="EMBL" id="CYZU01000116">
    <property type="protein sequence ID" value="CUP44861.1"/>
    <property type="molecule type" value="Genomic_DNA"/>
</dbReference>
<protein>
    <submittedName>
        <fullName evidence="2">Putative transposase, YhgA-like</fullName>
    </submittedName>
</protein>
<dbReference type="AlphaFoldDB" id="A0A174NC96"/>
<name>A0A174NC96_9FIRM</name>
<dbReference type="InterPro" id="IPR006842">
    <property type="entry name" value="Transposase_31"/>
</dbReference>
<dbReference type="RefSeq" id="WP_055155411.1">
    <property type="nucleotide sequence ID" value="NZ_CYZU01000116.1"/>
</dbReference>
<organism evidence="2 3">
    <name type="scientific">Faecalicatena contorta</name>
    <dbReference type="NCBI Taxonomy" id="39482"/>
    <lineage>
        <taxon>Bacteria</taxon>
        <taxon>Bacillati</taxon>
        <taxon>Bacillota</taxon>
        <taxon>Clostridia</taxon>
        <taxon>Lachnospirales</taxon>
        <taxon>Lachnospiraceae</taxon>
        <taxon>Faecalicatena</taxon>
    </lineage>
</organism>
<accession>A0A174NC96</accession>